<organism evidence="3 4">
    <name type="scientific">Coemansia biformis</name>
    <dbReference type="NCBI Taxonomy" id="1286918"/>
    <lineage>
        <taxon>Eukaryota</taxon>
        <taxon>Fungi</taxon>
        <taxon>Fungi incertae sedis</taxon>
        <taxon>Zoopagomycota</taxon>
        <taxon>Kickxellomycotina</taxon>
        <taxon>Kickxellomycetes</taxon>
        <taxon>Kickxellales</taxon>
        <taxon>Kickxellaceae</taxon>
        <taxon>Coemansia</taxon>
    </lineage>
</organism>
<dbReference type="OrthoDB" id="547796at2759"/>
<dbReference type="Proteomes" id="UP001143981">
    <property type="component" value="Unassembled WGS sequence"/>
</dbReference>
<dbReference type="Gene3D" id="3.10.120.10">
    <property type="entry name" value="Cytochrome b5-like heme/steroid binding domain"/>
    <property type="match status" value="1"/>
</dbReference>
<evidence type="ECO:0000313" key="3">
    <source>
        <dbReference type="EMBL" id="KAJ1732861.1"/>
    </source>
</evidence>
<evidence type="ECO:0000256" key="1">
    <source>
        <dbReference type="ARBA" id="ARBA00038357"/>
    </source>
</evidence>
<dbReference type="InterPro" id="IPR036400">
    <property type="entry name" value="Cyt_B5-like_heme/steroid_sf"/>
</dbReference>
<dbReference type="InterPro" id="IPR050577">
    <property type="entry name" value="MAPR/NEUFC/NENF-like"/>
</dbReference>
<protein>
    <submittedName>
        <fullName evidence="3">Dihydrodipicolinate synthase</fullName>
    </submittedName>
</protein>
<dbReference type="SUPFAM" id="SSF55856">
    <property type="entry name" value="Cytochrome b5-like heme/steroid binding domain"/>
    <property type="match status" value="1"/>
</dbReference>
<comment type="caution">
    <text evidence="3">The sequence shown here is derived from an EMBL/GenBank/DDBJ whole genome shotgun (WGS) entry which is preliminary data.</text>
</comment>
<proteinExistence type="inferred from homology"/>
<evidence type="ECO:0000313" key="4">
    <source>
        <dbReference type="Proteomes" id="UP001143981"/>
    </source>
</evidence>
<dbReference type="SMART" id="SM01117">
    <property type="entry name" value="Cyt-b5"/>
    <property type="match status" value="1"/>
</dbReference>
<gene>
    <name evidence="3" type="primary">DAP1_1</name>
    <name evidence="3" type="ORF">LPJ61_001839</name>
</gene>
<keyword evidence="4" id="KW-1185">Reference proteome</keyword>
<reference evidence="3" key="1">
    <citation type="submission" date="2022-07" db="EMBL/GenBank/DDBJ databases">
        <title>Phylogenomic reconstructions and comparative analyses of Kickxellomycotina fungi.</title>
        <authorList>
            <person name="Reynolds N.K."/>
            <person name="Stajich J.E."/>
            <person name="Barry K."/>
            <person name="Grigoriev I.V."/>
            <person name="Crous P."/>
            <person name="Smith M.E."/>
        </authorList>
    </citation>
    <scope>NUCLEOTIDE SEQUENCE</scope>
    <source>
        <strain evidence="3">BCRC 34381</strain>
    </source>
</reference>
<comment type="similarity">
    <text evidence="1">Belongs to the cytochrome b5 family. MAPR subfamily.</text>
</comment>
<dbReference type="GO" id="GO:0012505">
    <property type="term" value="C:endomembrane system"/>
    <property type="evidence" value="ECO:0007669"/>
    <property type="project" value="TreeGrafter"/>
</dbReference>
<dbReference type="PANTHER" id="PTHR10281">
    <property type="entry name" value="MEMBRANE-ASSOCIATED PROGESTERONE RECEPTOR COMPONENT-RELATED"/>
    <property type="match status" value="1"/>
</dbReference>
<dbReference type="EMBL" id="JANBOI010000188">
    <property type="protein sequence ID" value="KAJ1732861.1"/>
    <property type="molecule type" value="Genomic_DNA"/>
</dbReference>
<accession>A0A9W7YFM5</accession>
<evidence type="ECO:0000259" key="2">
    <source>
        <dbReference type="SMART" id="SM01117"/>
    </source>
</evidence>
<dbReference type="PANTHER" id="PTHR10281:SF76">
    <property type="entry name" value="CALCUTTA CUP-RELATED"/>
    <property type="match status" value="1"/>
</dbReference>
<dbReference type="AlphaFoldDB" id="A0A9W7YFM5"/>
<dbReference type="InterPro" id="IPR001199">
    <property type="entry name" value="Cyt_B5-like_heme/steroid-bd"/>
</dbReference>
<dbReference type="GO" id="GO:0016020">
    <property type="term" value="C:membrane"/>
    <property type="evidence" value="ECO:0007669"/>
    <property type="project" value="TreeGrafter"/>
</dbReference>
<name>A0A9W7YFM5_9FUNG</name>
<feature type="domain" description="Cytochrome b5 heme-binding" evidence="2">
    <location>
        <begin position="43"/>
        <end position="145"/>
    </location>
</feature>
<sequence>MYTRSKIALGVVTAYLAFRVARYLMAKDAANSAAKGQVAYGKWTKRDISQYTGADGKPVLIALDGKVYDVSEGRGFYGPGGAYSVFAGRDASRLLATQSFDDGMTEAELDAPIDPLDDLVGDDREGLNVYVGLFNVKYRCVGELVEPSADTQL</sequence>
<dbReference type="Pfam" id="PF00173">
    <property type="entry name" value="Cyt-b5"/>
    <property type="match status" value="1"/>
</dbReference>